<protein>
    <submittedName>
        <fullName evidence="1">Uncharacterized protein</fullName>
    </submittedName>
</protein>
<keyword evidence="2" id="KW-1185">Reference proteome</keyword>
<proteinExistence type="predicted"/>
<name>A0A075ABX1_OPIVI</name>
<gene>
    <name evidence="1" type="ORF">T265_07365</name>
</gene>
<evidence type="ECO:0000313" key="2">
    <source>
        <dbReference type="Proteomes" id="UP000054324"/>
    </source>
</evidence>
<dbReference type="AlphaFoldDB" id="A0A075ABX1"/>
<dbReference type="CTD" id="20321544"/>
<dbReference type="EMBL" id="KL596786">
    <property type="protein sequence ID" value="KER25144.1"/>
    <property type="molecule type" value="Genomic_DNA"/>
</dbReference>
<organism evidence="1 2">
    <name type="scientific">Opisthorchis viverrini</name>
    <name type="common">Southeast Asian liver fluke</name>
    <dbReference type="NCBI Taxonomy" id="6198"/>
    <lineage>
        <taxon>Eukaryota</taxon>
        <taxon>Metazoa</taxon>
        <taxon>Spiralia</taxon>
        <taxon>Lophotrochozoa</taxon>
        <taxon>Platyhelminthes</taxon>
        <taxon>Trematoda</taxon>
        <taxon>Digenea</taxon>
        <taxon>Opisthorchiida</taxon>
        <taxon>Opisthorchiata</taxon>
        <taxon>Opisthorchiidae</taxon>
        <taxon>Opisthorchis</taxon>
    </lineage>
</organism>
<sequence>MPLVVTCSGGISSILVEEAINYTTHLQEPFKSGYEETSDYRATIVRPPLLDFHEVEVGME</sequence>
<accession>A0A075ABX1</accession>
<reference evidence="1 2" key="1">
    <citation type="submission" date="2013-11" db="EMBL/GenBank/DDBJ databases">
        <title>Opisthorchis viverrini - life in the bile duct.</title>
        <authorList>
            <person name="Young N.D."/>
            <person name="Nagarajan N."/>
            <person name="Lin S.J."/>
            <person name="Korhonen P.K."/>
            <person name="Jex A.R."/>
            <person name="Hall R.S."/>
            <person name="Safavi-Hemami H."/>
            <person name="Kaewkong W."/>
            <person name="Bertrand D."/>
            <person name="Gao S."/>
            <person name="Seet Q."/>
            <person name="Wongkham S."/>
            <person name="Teh B.T."/>
            <person name="Wongkham C."/>
            <person name="Intapan P.M."/>
            <person name="Maleewong W."/>
            <person name="Yang X."/>
            <person name="Hu M."/>
            <person name="Wang Z."/>
            <person name="Hofmann A."/>
            <person name="Sternberg P.W."/>
            <person name="Tan P."/>
            <person name="Wang J."/>
            <person name="Gasser R.B."/>
        </authorList>
    </citation>
    <scope>NUCLEOTIDE SEQUENCE [LARGE SCALE GENOMIC DNA]</scope>
</reference>
<dbReference type="GeneID" id="20321544"/>
<evidence type="ECO:0000313" key="1">
    <source>
        <dbReference type="EMBL" id="KER25144.1"/>
    </source>
</evidence>
<dbReference type="Proteomes" id="UP000054324">
    <property type="component" value="Unassembled WGS sequence"/>
</dbReference>
<dbReference type="RefSeq" id="XP_009171128.1">
    <property type="nucleotide sequence ID" value="XM_009172864.1"/>
</dbReference>
<dbReference type="KEGG" id="ovi:T265_07365"/>